<name>A0A679I4F1_9RHOO</name>
<dbReference type="InterPro" id="IPR012724">
    <property type="entry name" value="DnaJ"/>
</dbReference>
<dbReference type="GO" id="GO:0005737">
    <property type="term" value="C:cytoplasm"/>
    <property type="evidence" value="ECO:0007669"/>
    <property type="project" value="UniProtKB-SubCell"/>
</dbReference>
<dbReference type="FunFam" id="2.60.260.20:FF:000004">
    <property type="entry name" value="Molecular chaperone DnaJ"/>
    <property type="match status" value="1"/>
</dbReference>
<keyword evidence="9 14" id="KW-0346">Stress response</keyword>
<feature type="repeat" description="CXXCXGXG motif" evidence="14">
    <location>
        <begin position="170"/>
        <end position="177"/>
    </location>
</feature>
<dbReference type="NCBIfam" id="TIGR02349">
    <property type="entry name" value="DnaJ_bact"/>
    <property type="match status" value="1"/>
</dbReference>
<dbReference type="GO" id="GO:0042026">
    <property type="term" value="P:protein refolding"/>
    <property type="evidence" value="ECO:0007669"/>
    <property type="project" value="TreeGrafter"/>
</dbReference>
<dbReference type="Proteomes" id="UP000463961">
    <property type="component" value="Chromosome"/>
</dbReference>
<dbReference type="PRINTS" id="PR00625">
    <property type="entry name" value="JDOMAIN"/>
</dbReference>
<evidence type="ECO:0000256" key="13">
    <source>
        <dbReference type="ARBA" id="ARBA00067609"/>
    </source>
</evidence>
<dbReference type="Pfam" id="PF00684">
    <property type="entry name" value="DnaJ_CXXCXGXG"/>
    <property type="match status" value="1"/>
</dbReference>
<evidence type="ECO:0000256" key="2">
    <source>
        <dbReference type="ARBA" id="ARBA00011738"/>
    </source>
</evidence>
<protein>
    <recommendedName>
        <fullName evidence="13 14">Chaperone protein DnaJ</fullName>
    </recommendedName>
</protein>
<feature type="binding site" evidence="14">
    <location>
        <position position="192"/>
    </location>
    <ligand>
        <name>Zn(2+)</name>
        <dbReference type="ChEBI" id="CHEBI:29105"/>
        <label>2</label>
    </ligand>
</feature>
<comment type="subcellular location">
    <subcellularLocation>
        <location evidence="1 14">Cytoplasm</location>
    </subcellularLocation>
</comment>
<evidence type="ECO:0000256" key="7">
    <source>
        <dbReference type="ARBA" id="ARBA00022771"/>
    </source>
</evidence>
<feature type="binding site" evidence="14">
    <location>
        <position position="156"/>
    </location>
    <ligand>
        <name>Zn(2+)</name>
        <dbReference type="ChEBI" id="CHEBI:29105"/>
        <label>1</label>
    </ligand>
</feature>
<dbReference type="Gene3D" id="2.10.230.10">
    <property type="entry name" value="Heat shock protein DnaJ, cysteine-rich domain"/>
    <property type="match status" value="1"/>
</dbReference>
<comment type="subunit">
    <text evidence="2 14">Homodimer.</text>
</comment>
<evidence type="ECO:0000256" key="5">
    <source>
        <dbReference type="ARBA" id="ARBA00022723"/>
    </source>
</evidence>
<dbReference type="PROSITE" id="PS51188">
    <property type="entry name" value="ZF_CR"/>
    <property type="match status" value="1"/>
</dbReference>
<dbReference type="InterPro" id="IPR001623">
    <property type="entry name" value="DnaJ_domain"/>
</dbReference>
<keyword evidence="8 14" id="KW-0862">Zinc</keyword>
<dbReference type="GO" id="GO:0005524">
    <property type="term" value="F:ATP binding"/>
    <property type="evidence" value="ECO:0007669"/>
    <property type="project" value="InterPro"/>
</dbReference>
<dbReference type="SUPFAM" id="SSF46565">
    <property type="entry name" value="Chaperone J-domain"/>
    <property type="match status" value="1"/>
</dbReference>
<evidence type="ECO:0000256" key="3">
    <source>
        <dbReference type="ARBA" id="ARBA00022490"/>
    </source>
</evidence>
<keyword evidence="5 14" id="KW-0479">Metal-binding</keyword>
<dbReference type="AlphaFoldDB" id="A0A679I4F1"/>
<feature type="binding site" evidence="14">
    <location>
        <position position="209"/>
    </location>
    <ligand>
        <name>Zn(2+)</name>
        <dbReference type="ChEBI" id="CHEBI:29105"/>
        <label>1</label>
    </ligand>
</feature>
<dbReference type="HAMAP" id="MF_01152">
    <property type="entry name" value="DnaJ"/>
    <property type="match status" value="1"/>
</dbReference>
<feature type="repeat" description="CXXCXGXG motif" evidence="14">
    <location>
        <begin position="153"/>
        <end position="160"/>
    </location>
</feature>
<evidence type="ECO:0000313" key="16">
    <source>
        <dbReference type="Proteomes" id="UP000463961"/>
    </source>
</evidence>
<dbReference type="NCBIfam" id="NF008035">
    <property type="entry name" value="PRK10767.1"/>
    <property type="match status" value="1"/>
</dbReference>
<feature type="binding site" evidence="14">
    <location>
        <position position="173"/>
    </location>
    <ligand>
        <name>Zn(2+)</name>
        <dbReference type="ChEBI" id="CHEBI:29105"/>
        <label>2</label>
    </ligand>
</feature>
<sequence>MSKRDYYEILGVNKGASDDELKKAYRRLAMKYHPDRNPDDKSAEAQFKEAKEAYEILTDPNKRAAYDQYGHAGVDPLMGHGGFGGGAGGFDFGNIFEEIFRGGGGGGFGGGGGRGGRSQVYRGADLRYDLEISLEEAAKGSQTRIRIPTETNCTTCKGSGAKAGTSAKTCGTCKGSGQVRMQQGFFSVQQSCPHCHGSGKVIEDPCTDCHGRGRKRENKTLEIKIPAGVNEGDRIRLSGEGEAGVNGGPSGDLYVQISLRQHELFTRDGDDLHCEIPITMTTAALGGDIDVPTLDGTASLRIPDETQTGKIFRLRGKGITGMRSGVAGNLYVHVVVETPVNLSSEQKELLRQFQESLGERPDHHSPKEGGWQQKLKNFFSS</sequence>
<evidence type="ECO:0000256" key="8">
    <source>
        <dbReference type="ARBA" id="ARBA00022833"/>
    </source>
</evidence>
<feature type="binding site" evidence="14">
    <location>
        <position position="170"/>
    </location>
    <ligand>
        <name>Zn(2+)</name>
        <dbReference type="ChEBI" id="CHEBI:29105"/>
        <label>2</label>
    </ligand>
</feature>
<dbReference type="InterPro" id="IPR002939">
    <property type="entry name" value="DnaJ_C"/>
</dbReference>
<evidence type="ECO:0000256" key="11">
    <source>
        <dbReference type="ARBA" id="ARBA00053423"/>
    </source>
</evidence>
<evidence type="ECO:0000256" key="1">
    <source>
        <dbReference type="ARBA" id="ARBA00004496"/>
    </source>
</evidence>
<dbReference type="InterPro" id="IPR001305">
    <property type="entry name" value="HSP_DnaJ_Cys-rich_dom"/>
</dbReference>
<dbReference type="PANTHER" id="PTHR43096">
    <property type="entry name" value="DNAJ HOMOLOG 1, MITOCHONDRIAL-RELATED"/>
    <property type="match status" value="1"/>
</dbReference>
<dbReference type="PROSITE" id="PS50076">
    <property type="entry name" value="DNAJ_2"/>
    <property type="match status" value="1"/>
</dbReference>
<dbReference type="Pfam" id="PF00226">
    <property type="entry name" value="DnaJ"/>
    <property type="match status" value="1"/>
</dbReference>
<dbReference type="GO" id="GO:0008270">
    <property type="term" value="F:zinc ion binding"/>
    <property type="evidence" value="ECO:0007669"/>
    <property type="project" value="UniProtKB-UniRule"/>
</dbReference>
<accession>A0A679I4F1</accession>
<dbReference type="FunFam" id="1.10.287.110:FF:000034">
    <property type="entry name" value="Chaperone protein DnaJ"/>
    <property type="match status" value="1"/>
</dbReference>
<dbReference type="Pfam" id="PF01556">
    <property type="entry name" value="DnaJ_C"/>
    <property type="match status" value="1"/>
</dbReference>
<feature type="binding site" evidence="14">
    <location>
        <position position="195"/>
    </location>
    <ligand>
        <name>Zn(2+)</name>
        <dbReference type="ChEBI" id="CHEBI:29105"/>
        <label>2</label>
    </ligand>
</feature>
<dbReference type="Gene3D" id="1.10.287.110">
    <property type="entry name" value="DnaJ domain"/>
    <property type="match status" value="1"/>
</dbReference>
<evidence type="ECO:0000256" key="12">
    <source>
        <dbReference type="ARBA" id="ARBA00061004"/>
    </source>
</evidence>
<dbReference type="GO" id="GO:0031072">
    <property type="term" value="F:heat shock protein binding"/>
    <property type="evidence" value="ECO:0007669"/>
    <property type="project" value="InterPro"/>
</dbReference>
<dbReference type="InterPro" id="IPR036869">
    <property type="entry name" value="J_dom_sf"/>
</dbReference>
<dbReference type="CDD" id="cd10719">
    <property type="entry name" value="DnaJ_zf"/>
    <property type="match status" value="1"/>
</dbReference>
<dbReference type="InterPro" id="IPR008971">
    <property type="entry name" value="HSP40/DnaJ_pept-bd"/>
</dbReference>
<dbReference type="PANTHER" id="PTHR43096:SF48">
    <property type="entry name" value="CHAPERONE PROTEIN DNAJ"/>
    <property type="match status" value="1"/>
</dbReference>
<keyword evidence="6 14" id="KW-0677">Repeat</keyword>
<dbReference type="EMBL" id="AP022345">
    <property type="protein sequence ID" value="BBU68948.1"/>
    <property type="molecule type" value="Genomic_DNA"/>
</dbReference>
<dbReference type="GO" id="GO:0051082">
    <property type="term" value="F:unfolded protein binding"/>
    <property type="evidence" value="ECO:0007669"/>
    <property type="project" value="UniProtKB-UniRule"/>
</dbReference>
<comment type="similarity">
    <text evidence="12 14">Belongs to the DnaJ family.</text>
</comment>
<feature type="repeat" description="CXXCXGXG motif" evidence="14">
    <location>
        <begin position="206"/>
        <end position="213"/>
    </location>
</feature>
<dbReference type="GO" id="GO:0009408">
    <property type="term" value="P:response to heat"/>
    <property type="evidence" value="ECO:0007669"/>
    <property type="project" value="InterPro"/>
</dbReference>
<keyword evidence="4 14" id="KW-0235">DNA replication</keyword>
<evidence type="ECO:0000256" key="10">
    <source>
        <dbReference type="ARBA" id="ARBA00023186"/>
    </source>
</evidence>
<evidence type="ECO:0000256" key="14">
    <source>
        <dbReference type="HAMAP-Rule" id="MF_01152"/>
    </source>
</evidence>
<evidence type="ECO:0000313" key="15">
    <source>
        <dbReference type="EMBL" id="BBU68948.1"/>
    </source>
</evidence>
<keyword evidence="7 14" id="KW-0863">Zinc-finger</keyword>
<dbReference type="Gene3D" id="2.60.260.20">
    <property type="entry name" value="Urease metallochaperone UreE, N-terminal domain"/>
    <property type="match status" value="2"/>
</dbReference>
<evidence type="ECO:0000256" key="6">
    <source>
        <dbReference type="ARBA" id="ARBA00022737"/>
    </source>
</evidence>
<gene>
    <name evidence="14 15" type="primary">dnaJ</name>
    <name evidence="15" type="ORF">ICHIAU1_12310</name>
</gene>
<dbReference type="PROSITE" id="PS00636">
    <property type="entry name" value="DNAJ_1"/>
    <property type="match status" value="1"/>
</dbReference>
<keyword evidence="16" id="KW-1185">Reference proteome</keyword>
<dbReference type="SMART" id="SM00271">
    <property type="entry name" value="DnaJ"/>
    <property type="match status" value="1"/>
</dbReference>
<dbReference type="InterPro" id="IPR036410">
    <property type="entry name" value="HSP_DnaJ_Cys-rich_dom_sf"/>
</dbReference>
<dbReference type="SUPFAM" id="SSF49493">
    <property type="entry name" value="HSP40/DnaJ peptide-binding domain"/>
    <property type="match status" value="2"/>
</dbReference>
<evidence type="ECO:0000256" key="9">
    <source>
        <dbReference type="ARBA" id="ARBA00023016"/>
    </source>
</evidence>
<dbReference type="GO" id="GO:0006260">
    <property type="term" value="P:DNA replication"/>
    <property type="evidence" value="ECO:0007669"/>
    <property type="project" value="UniProtKB-KW"/>
</dbReference>
<comment type="function">
    <text evidence="11 14">Participates actively in the response to hyperosmotic and heat shock by preventing the aggregation of stress-denatured proteins and by disaggregating proteins, also in an autonomous, DnaK-independent fashion. Unfolded proteins bind initially to DnaJ; upon interaction with the DnaJ-bound protein, DnaK hydrolyzes its bound ATP, resulting in the formation of a stable complex. GrpE releases ADP from DnaK; ATP binding to DnaK triggers the release of the substrate protein, thus completing the reaction cycle. Several rounds of ATP-dependent interactions between DnaJ, DnaK and GrpE are required for fully efficient folding. Also involved, together with DnaK and GrpE, in the DNA replication of plasmids through activation of initiation proteins.</text>
</comment>
<dbReference type="RefSeq" id="WP_162050312.1">
    <property type="nucleotide sequence ID" value="NZ_AP019011.1"/>
</dbReference>
<organism evidence="15 16">
    <name type="scientific">Fluviibacter phosphoraccumulans</name>
    <dbReference type="NCBI Taxonomy" id="1751046"/>
    <lineage>
        <taxon>Bacteria</taxon>
        <taxon>Pseudomonadati</taxon>
        <taxon>Pseudomonadota</taxon>
        <taxon>Betaproteobacteria</taxon>
        <taxon>Rhodocyclales</taxon>
        <taxon>Fluviibacteraceae</taxon>
        <taxon>Fluviibacter</taxon>
    </lineage>
</organism>
<keyword evidence="3 14" id="KW-0963">Cytoplasm</keyword>
<keyword evidence="10 14" id="KW-0143">Chaperone</keyword>
<dbReference type="CDD" id="cd06257">
    <property type="entry name" value="DnaJ"/>
    <property type="match status" value="1"/>
</dbReference>
<feature type="repeat" description="CXXCXGXG motif" evidence="14">
    <location>
        <begin position="192"/>
        <end position="199"/>
    </location>
</feature>
<dbReference type="OrthoDB" id="9779889at2"/>
<dbReference type="InterPro" id="IPR018253">
    <property type="entry name" value="DnaJ_domain_CS"/>
</dbReference>
<comment type="cofactor">
    <cofactor evidence="14">
        <name>Zn(2+)</name>
        <dbReference type="ChEBI" id="CHEBI:29105"/>
    </cofactor>
    <text evidence="14">Binds 2 Zn(2+) ions per monomer.</text>
</comment>
<dbReference type="SUPFAM" id="SSF57938">
    <property type="entry name" value="DnaJ/Hsp40 cysteine-rich domain"/>
    <property type="match status" value="1"/>
</dbReference>
<dbReference type="CDD" id="cd10747">
    <property type="entry name" value="DnaJ_C"/>
    <property type="match status" value="1"/>
</dbReference>
<evidence type="ECO:0000256" key="4">
    <source>
        <dbReference type="ARBA" id="ARBA00022705"/>
    </source>
</evidence>
<dbReference type="FunFam" id="2.10.230.10:FF:000002">
    <property type="entry name" value="Molecular chaperone DnaJ"/>
    <property type="match status" value="1"/>
</dbReference>
<feature type="binding site" evidence="14">
    <location>
        <position position="206"/>
    </location>
    <ligand>
        <name>Zn(2+)</name>
        <dbReference type="ChEBI" id="CHEBI:29105"/>
        <label>1</label>
    </ligand>
</feature>
<reference evidence="16" key="1">
    <citation type="submission" date="2020-01" db="EMBL/GenBank/DDBJ databases">
        <title>Phosphoaccumulans saitamaens gen. nov., sp. nov., a polyphosphate accumulating bacterium isolated from surface river water.</title>
        <authorList>
            <person name="Watanabe K."/>
            <person name="Suda W."/>
        </authorList>
    </citation>
    <scope>NUCLEOTIDE SEQUENCE [LARGE SCALE GENOMIC DNA]</scope>
    <source>
        <strain evidence="16">ICHIAU1</strain>
    </source>
</reference>
<proteinExistence type="inferred from homology"/>
<comment type="domain">
    <text evidence="14">The J domain is necessary and sufficient to stimulate DnaK ATPase activity. Zinc center 1 plays an important role in the autonomous, DnaK-independent chaperone activity of DnaJ. Zinc center 2 is essential for interaction with DnaK and for DnaJ activity.</text>
</comment>
<feature type="binding site" evidence="14">
    <location>
        <position position="153"/>
    </location>
    <ligand>
        <name>Zn(2+)</name>
        <dbReference type="ChEBI" id="CHEBI:29105"/>
        <label>1</label>
    </ligand>
</feature>